<proteinExistence type="predicted"/>
<evidence type="ECO:0000313" key="2">
    <source>
        <dbReference type="Proteomes" id="UP000319191"/>
    </source>
</evidence>
<name>A0A552IWD8_9CHRO</name>
<reference evidence="1 2" key="1">
    <citation type="submission" date="2019-01" db="EMBL/GenBank/DDBJ databases">
        <title>Coherence of Microcystis species and biogeography revealed through population genomics.</title>
        <authorList>
            <person name="Perez-Carrascal O.M."/>
            <person name="Terrat Y."/>
            <person name="Giani A."/>
            <person name="Fortin N."/>
            <person name="Tromas N."/>
            <person name="Shapiro B.J."/>
        </authorList>
    </citation>
    <scope>NUCLEOTIDE SEQUENCE [LARGE SCALE GENOMIC DNA]</scope>
    <source>
        <strain evidence="1">Mn_MB_F_20050700_S1D</strain>
    </source>
</reference>
<gene>
    <name evidence="1" type="ORF">EWV54_11695</name>
</gene>
<dbReference type="Proteomes" id="UP000319191">
    <property type="component" value="Unassembled WGS sequence"/>
</dbReference>
<evidence type="ECO:0000313" key="1">
    <source>
        <dbReference type="EMBL" id="TRU87762.1"/>
    </source>
</evidence>
<comment type="caution">
    <text evidence="1">The sequence shown here is derived from an EMBL/GenBank/DDBJ whole genome shotgun (WGS) entry which is preliminary data.</text>
</comment>
<sequence>MSPTPIVELIPLGSGQVKVISVPVLIRSIFQFDNANFAEVWIDPLLSPPYILLLLAESSGNYRVYDPSEGYQVVFTGASYEEAENWLLEDEFEPVEGRLSPVEI</sequence>
<dbReference type="EMBL" id="SFAV01000157">
    <property type="protein sequence ID" value="TRU87762.1"/>
    <property type="molecule type" value="Genomic_DNA"/>
</dbReference>
<dbReference type="AlphaFoldDB" id="A0A552IWD8"/>
<organism evidence="1 2">
    <name type="scientific">Microcystis novacekii Mn_MB_F_20050700_S1D</name>
    <dbReference type="NCBI Taxonomy" id="2486266"/>
    <lineage>
        <taxon>Bacteria</taxon>
        <taxon>Bacillati</taxon>
        <taxon>Cyanobacteriota</taxon>
        <taxon>Cyanophyceae</taxon>
        <taxon>Oscillatoriophycideae</taxon>
        <taxon>Chroococcales</taxon>
        <taxon>Microcystaceae</taxon>
        <taxon>Microcystis</taxon>
    </lineage>
</organism>
<protein>
    <submittedName>
        <fullName evidence="1">Uncharacterized protein</fullName>
    </submittedName>
</protein>
<accession>A0A552IWD8</accession>